<dbReference type="InParanoid" id="A0A1S0UCP6"/>
<reference evidence="2" key="1">
    <citation type="submission" date="2012-04" db="EMBL/GenBank/DDBJ databases">
        <title>The Genome Sequence of Loa loa.</title>
        <authorList>
            <consortium name="The Broad Institute Genome Sequencing Platform"/>
            <consortium name="Broad Institute Genome Sequencing Center for Infectious Disease"/>
            <person name="Nutman T.B."/>
            <person name="Fink D.L."/>
            <person name="Russ C."/>
            <person name="Young S."/>
            <person name="Zeng Q."/>
            <person name="Gargeya S."/>
            <person name="Alvarado L."/>
            <person name="Berlin A."/>
            <person name="Chapman S.B."/>
            <person name="Chen Z."/>
            <person name="Freedman E."/>
            <person name="Gellesch M."/>
            <person name="Goldberg J."/>
            <person name="Griggs A."/>
            <person name="Gujja S."/>
            <person name="Heilman E.R."/>
            <person name="Heiman D."/>
            <person name="Howarth C."/>
            <person name="Mehta T."/>
            <person name="Neiman D."/>
            <person name="Pearson M."/>
            <person name="Roberts A."/>
            <person name="Saif S."/>
            <person name="Shea T."/>
            <person name="Shenoy N."/>
            <person name="Sisk P."/>
            <person name="Stolte C."/>
            <person name="Sykes S."/>
            <person name="White J."/>
            <person name="Yandava C."/>
            <person name="Haas B."/>
            <person name="Henn M.R."/>
            <person name="Nusbaum C."/>
            <person name="Birren B."/>
        </authorList>
    </citation>
    <scope>NUCLEOTIDE SEQUENCE [LARGE SCALE GENOMIC DNA]</scope>
</reference>
<dbReference type="EMBL" id="JH715371">
    <property type="protein sequence ID" value="EJD73359.1"/>
    <property type="molecule type" value="Genomic_DNA"/>
</dbReference>
<accession>A0A1S0UCP6</accession>
<organism evidence="2">
    <name type="scientific">Loa loa</name>
    <name type="common">Eye worm</name>
    <name type="synonym">Filaria loa</name>
    <dbReference type="NCBI Taxonomy" id="7209"/>
    <lineage>
        <taxon>Eukaryota</taxon>
        <taxon>Metazoa</taxon>
        <taxon>Ecdysozoa</taxon>
        <taxon>Nematoda</taxon>
        <taxon>Chromadorea</taxon>
        <taxon>Rhabditida</taxon>
        <taxon>Spirurina</taxon>
        <taxon>Spiruromorpha</taxon>
        <taxon>Filarioidea</taxon>
        <taxon>Onchocercidae</taxon>
        <taxon>Loa</taxon>
    </lineage>
</organism>
<dbReference type="SUPFAM" id="SSF51735">
    <property type="entry name" value="NAD(P)-binding Rossmann-fold domains"/>
    <property type="match status" value="1"/>
</dbReference>
<evidence type="ECO:0000313" key="2">
    <source>
        <dbReference type="EMBL" id="EJD73359.1"/>
    </source>
</evidence>
<dbReference type="InterPro" id="IPR036291">
    <property type="entry name" value="NAD(P)-bd_dom_sf"/>
</dbReference>
<dbReference type="Gene3D" id="3.40.50.720">
    <property type="entry name" value="NAD(P)-binding Rossmann-like Domain"/>
    <property type="match status" value="1"/>
</dbReference>
<dbReference type="RefSeq" id="XP_020304321.1">
    <property type="nucleotide sequence ID" value="XM_020451871.1"/>
</dbReference>
<name>A0A1S0UCP6_LOALO</name>
<evidence type="ECO:0000259" key="1">
    <source>
        <dbReference type="Pfam" id="PF03949"/>
    </source>
</evidence>
<dbReference type="InterPro" id="IPR012302">
    <property type="entry name" value="Malic_NAD-bd"/>
</dbReference>
<proteinExistence type="predicted"/>
<dbReference type="Pfam" id="PF03949">
    <property type="entry name" value="Malic_M"/>
    <property type="match status" value="1"/>
</dbReference>
<sequence length="102" mass="11874">MRDFQQIANMVTAKDIKVGRIYPNLKFIRECSIKIALAIAKHCYANGTAALYPEPENLEKYIRSQIYSVEYDELIDVTYKWPEQDMKQGFPIPAVRRESAEE</sequence>
<dbReference type="OMA" id="HIENQMY"/>
<dbReference type="GO" id="GO:0051287">
    <property type="term" value="F:NAD binding"/>
    <property type="evidence" value="ECO:0007669"/>
    <property type="project" value="InterPro"/>
</dbReference>
<dbReference type="OrthoDB" id="5365701at2759"/>
<dbReference type="GeneID" id="31252312"/>
<feature type="domain" description="Malic enzyme NAD-binding" evidence="1">
    <location>
        <begin position="5"/>
        <end position="43"/>
    </location>
</feature>
<dbReference type="AlphaFoldDB" id="A0A1S0UCP6"/>
<dbReference type="CTD" id="31252312"/>
<protein>
    <recommendedName>
        <fullName evidence="1">Malic enzyme NAD-binding domain-containing protein</fullName>
    </recommendedName>
</protein>
<dbReference type="KEGG" id="loa:LOAG_19218"/>
<gene>
    <name evidence="2" type="ORF">LOAG_19218</name>
</gene>